<dbReference type="AlphaFoldDB" id="A0A652YTF2"/>
<evidence type="ECO:0000313" key="1">
    <source>
        <dbReference type="EMBL" id="TYQ06417.1"/>
    </source>
</evidence>
<name>A0A652YTF2_NOCGL</name>
<dbReference type="InterPro" id="IPR024244">
    <property type="entry name" value="DUF2537"/>
</dbReference>
<reference evidence="1" key="1">
    <citation type="submission" date="2019-07" db="EMBL/GenBank/DDBJ databases">
        <title>Genomic Encyclopedia of Type Strains, Phase IV (KMG-IV): sequencing the most valuable type-strain genomes for metagenomic binning, comparative biology and taxonomic classification.</title>
        <authorList>
            <person name="Goeker M."/>
        </authorList>
    </citation>
    <scope>NUCLEOTIDE SEQUENCE</scope>
    <source>
        <strain evidence="1">DSM 44596</strain>
    </source>
</reference>
<accession>A0A652YTF2</accession>
<proteinExistence type="predicted"/>
<gene>
    <name evidence="1" type="ORF">FNL38_102552</name>
</gene>
<sequence length="84" mass="8762">MPTGTPWFTGVAVSIFTAMLSTAAVGAFSQGLAHVNVFLAVAVNVIAVAGLAPTVWRWRAVPIWRWVVYGAVAGIPLGWIAAIA</sequence>
<protein>
    <submittedName>
        <fullName evidence="1">Uncharacterized protein DUF2537</fullName>
    </submittedName>
</protein>
<dbReference type="EMBL" id="VNIQ01000002">
    <property type="protein sequence ID" value="TYQ06417.1"/>
    <property type="molecule type" value="Genomic_DNA"/>
</dbReference>
<comment type="caution">
    <text evidence="1">The sequence shown here is derived from an EMBL/GenBank/DDBJ whole genome shotgun (WGS) entry which is preliminary data.</text>
</comment>
<organism evidence="1">
    <name type="scientific">Nocardia globerula</name>
    <dbReference type="NCBI Taxonomy" id="1818"/>
    <lineage>
        <taxon>Bacteria</taxon>
        <taxon>Bacillati</taxon>
        <taxon>Actinomycetota</taxon>
        <taxon>Actinomycetes</taxon>
        <taxon>Mycobacteriales</taxon>
        <taxon>Nocardiaceae</taxon>
        <taxon>Nocardia</taxon>
    </lineage>
</organism>
<dbReference type="Pfam" id="PF10801">
    <property type="entry name" value="DUF2537"/>
    <property type="match status" value="1"/>
</dbReference>